<dbReference type="PANTHER" id="PTHR24250:SF50">
    <property type="entry name" value="PEPTIDASE S1 DOMAIN-CONTAINING PROTEIN"/>
    <property type="match status" value="1"/>
</dbReference>
<evidence type="ECO:0000259" key="8">
    <source>
        <dbReference type="PROSITE" id="PS50240"/>
    </source>
</evidence>
<protein>
    <recommendedName>
        <fullName evidence="8">Peptidase S1 domain-containing protein</fullName>
    </recommendedName>
</protein>
<reference evidence="9" key="1">
    <citation type="submission" date="2023-01" db="EMBL/GenBank/DDBJ databases">
        <title>Genome assembly of the deep-sea coral Lophelia pertusa.</title>
        <authorList>
            <person name="Herrera S."/>
            <person name="Cordes E."/>
        </authorList>
    </citation>
    <scope>NUCLEOTIDE SEQUENCE</scope>
    <source>
        <strain evidence="9">USNM1676648</strain>
        <tissue evidence="9">Polyp</tissue>
    </source>
</reference>
<sequence>MWLHNGFSTWLLCFLVVVEKNQANCKREENDQLDLEMKESLQKVRQAENKKRPLLVPRVINGNDAKPNSWPWQVAILCQWTDFLYQCCGGSLINDNWVLTAAHCVSGKRVKVVSVSSFHLVWLDDSADNSPIVDVQKVIIHNGYQEIKLLNDVALIKLEKPVKQSKKIKTTSLPRDRLQEGMEGTQNCYTTGWGTTEKGFTAVDLQEAQVPIVGFTRCQQTWGDNVYQDGMICAGGDGAGNCQGDSGEPLACKEDGRWILRGVSSWGHLKCNVTGFFSVYSRVSYYVNWINDEINRSQ</sequence>
<feature type="domain" description="Peptidase S1" evidence="8">
    <location>
        <begin position="59"/>
        <end position="295"/>
    </location>
</feature>
<keyword evidence="3" id="KW-0378">Hydrolase</keyword>
<comment type="caution">
    <text evidence="9">The sequence shown here is derived from an EMBL/GenBank/DDBJ whole genome shotgun (WGS) entry which is preliminary data.</text>
</comment>
<dbReference type="Proteomes" id="UP001163046">
    <property type="component" value="Unassembled WGS sequence"/>
</dbReference>
<name>A0A9W9Z8Z7_9CNID</name>
<dbReference type="PROSITE" id="PS50240">
    <property type="entry name" value="TRYPSIN_DOM"/>
    <property type="match status" value="1"/>
</dbReference>
<dbReference type="PRINTS" id="PR00722">
    <property type="entry name" value="CHYMOTRYPSIN"/>
</dbReference>
<evidence type="ECO:0000313" key="10">
    <source>
        <dbReference type="Proteomes" id="UP001163046"/>
    </source>
</evidence>
<dbReference type="PANTHER" id="PTHR24250">
    <property type="entry name" value="CHYMOTRYPSIN-RELATED"/>
    <property type="match status" value="1"/>
</dbReference>
<dbReference type="GO" id="GO:0006508">
    <property type="term" value="P:proteolysis"/>
    <property type="evidence" value="ECO:0007669"/>
    <property type="project" value="UniProtKB-KW"/>
</dbReference>
<evidence type="ECO:0000256" key="1">
    <source>
        <dbReference type="ARBA" id="ARBA00022670"/>
    </source>
</evidence>
<keyword evidence="1" id="KW-0645">Protease</keyword>
<dbReference type="InterPro" id="IPR043504">
    <property type="entry name" value="Peptidase_S1_PA_chymotrypsin"/>
</dbReference>
<feature type="coiled-coil region" evidence="6">
    <location>
        <begin position="23"/>
        <end position="50"/>
    </location>
</feature>
<dbReference type="Pfam" id="PF00089">
    <property type="entry name" value="Trypsin"/>
    <property type="match status" value="1"/>
</dbReference>
<accession>A0A9W9Z8Z7</accession>
<dbReference type="PROSITE" id="PS00134">
    <property type="entry name" value="TRYPSIN_HIS"/>
    <property type="match status" value="1"/>
</dbReference>
<dbReference type="OrthoDB" id="5918597at2759"/>
<dbReference type="InterPro" id="IPR001314">
    <property type="entry name" value="Peptidase_S1A"/>
</dbReference>
<organism evidence="9 10">
    <name type="scientific">Desmophyllum pertusum</name>
    <dbReference type="NCBI Taxonomy" id="174260"/>
    <lineage>
        <taxon>Eukaryota</taxon>
        <taxon>Metazoa</taxon>
        <taxon>Cnidaria</taxon>
        <taxon>Anthozoa</taxon>
        <taxon>Hexacorallia</taxon>
        <taxon>Scleractinia</taxon>
        <taxon>Caryophylliina</taxon>
        <taxon>Caryophylliidae</taxon>
        <taxon>Desmophyllum</taxon>
    </lineage>
</organism>
<dbReference type="GO" id="GO:0004252">
    <property type="term" value="F:serine-type endopeptidase activity"/>
    <property type="evidence" value="ECO:0007669"/>
    <property type="project" value="InterPro"/>
</dbReference>
<dbReference type="EMBL" id="MU826381">
    <property type="protein sequence ID" value="KAJ7377242.1"/>
    <property type="molecule type" value="Genomic_DNA"/>
</dbReference>
<dbReference type="CDD" id="cd00190">
    <property type="entry name" value="Tryp_SPc"/>
    <property type="match status" value="1"/>
</dbReference>
<feature type="chain" id="PRO_5040987203" description="Peptidase S1 domain-containing protein" evidence="7">
    <location>
        <begin position="24"/>
        <end position="298"/>
    </location>
</feature>
<dbReference type="AlphaFoldDB" id="A0A9W9Z8Z7"/>
<dbReference type="InterPro" id="IPR018114">
    <property type="entry name" value="TRYPSIN_HIS"/>
</dbReference>
<evidence type="ECO:0000256" key="2">
    <source>
        <dbReference type="ARBA" id="ARBA00022729"/>
    </source>
</evidence>
<gene>
    <name evidence="9" type="ORF">OS493_030053</name>
</gene>
<evidence type="ECO:0000256" key="7">
    <source>
        <dbReference type="SAM" id="SignalP"/>
    </source>
</evidence>
<evidence type="ECO:0000256" key="6">
    <source>
        <dbReference type="SAM" id="Coils"/>
    </source>
</evidence>
<evidence type="ECO:0000256" key="4">
    <source>
        <dbReference type="ARBA" id="ARBA00022825"/>
    </source>
</evidence>
<keyword evidence="4" id="KW-0720">Serine protease</keyword>
<feature type="signal peptide" evidence="7">
    <location>
        <begin position="1"/>
        <end position="23"/>
    </location>
</feature>
<dbReference type="FunFam" id="2.40.10.10:FF:000120">
    <property type="entry name" value="Putative serine protease"/>
    <property type="match status" value="1"/>
</dbReference>
<keyword evidence="6" id="KW-0175">Coiled coil</keyword>
<proteinExistence type="predicted"/>
<evidence type="ECO:0000256" key="3">
    <source>
        <dbReference type="ARBA" id="ARBA00022801"/>
    </source>
</evidence>
<keyword evidence="2 7" id="KW-0732">Signal</keyword>
<dbReference type="InterPro" id="IPR001254">
    <property type="entry name" value="Trypsin_dom"/>
</dbReference>
<keyword evidence="5" id="KW-1015">Disulfide bond</keyword>
<dbReference type="InterPro" id="IPR009003">
    <property type="entry name" value="Peptidase_S1_PA"/>
</dbReference>
<evidence type="ECO:0000256" key="5">
    <source>
        <dbReference type="ARBA" id="ARBA00023157"/>
    </source>
</evidence>
<dbReference type="Gene3D" id="2.40.10.10">
    <property type="entry name" value="Trypsin-like serine proteases"/>
    <property type="match status" value="1"/>
</dbReference>
<keyword evidence="10" id="KW-1185">Reference proteome</keyword>
<dbReference type="SMART" id="SM00020">
    <property type="entry name" value="Tryp_SPc"/>
    <property type="match status" value="1"/>
</dbReference>
<evidence type="ECO:0000313" key="9">
    <source>
        <dbReference type="EMBL" id="KAJ7377242.1"/>
    </source>
</evidence>
<dbReference type="SUPFAM" id="SSF50494">
    <property type="entry name" value="Trypsin-like serine proteases"/>
    <property type="match status" value="1"/>
</dbReference>